<evidence type="ECO:0000256" key="1">
    <source>
        <dbReference type="ARBA" id="ARBA00023125"/>
    </source>
</evidence>
<evidence type="ECO:0000313" key="3">
    <source>
        <dbReference type="Proteomes" id="UP001159405"/>
    </source>
</evidence>
<dbReference type="Gene3D" id="1.10.150.130">
    <property type="match status" value="1"/>
</dbReference>
<name>A0ABN8Q6B6_9CNID</name>
<dbReference type="Proteomes" id="UP001159405">
    <property type="component" value="Unassembled WGS sequence"/>
</dbReference>
<keyword evidence="1" id="KW-0238">DNA-binding</keyword>
<gene>
    <name evidence="2" type="ORF">PLOB_00001304</name>
</gene>
<keyword evidence="3" id="KW-1185">Reference proteome</keyword>
<evidence type="ECO:0008006" key="4">
    <source>
        <dbReference type="Google" id="ProtNLM"/>
    </source>
</evidence>
<protein>
    <recommendedName>
        <fullName evidence="4">Maturase K</fullName>
    </recommendedName>
</protein>
<feature type="non-terminal residue" evidence="2">
    <location>
        <position position="1"/>
    </location>
</feature>
<comment type="caution">
    <text evidence="2">The sequence shown here is derived from an EMBL/GenBank/DDBJ whole genome shotgun (WGS) entry which is preliminary data.</text>
</comment>
<sequence length="188" mass="21258">SLDDAVALAISNAYASSTLATRKSQALKYLRFCRLLQTSPFPISVRNLCRYCVYLSRTLKYSSIANYLDGLRWLHVMFDYPPPPISHCRVQLTLRGLKRLLSASFSPNKHLSRSDFYFTSWGLIVSVKWSKVNQFRERTLLIPLVSIPSHALCPVQALRKFFDTCPAPASSPAFVIPTAHGLRSLSYN</sequence>
<dbReference type="EMBL" id="CALNXK010000102">
    <property type="protein sequence ID" value="CAH3155588.1"/>
    <property type="molecule type" value="Genomic_DNA"/>
</dbReference>
<organism evidence="2 3">
    <name type="scientific">Porites lobata</name>
    <dbReference type="NCBI Taxonomy" id="104759"/>
    <lineage>
        <taxon>Eukaryota</taxon>
        <taxon>Metazoa</taxon>
        <taxon>Cnidaria</taxon>
        <taxon>Anthozoa</taxon>
        <taxon>Hexacorallia</taxon>
        <taxon>Scleractinia</taxon>
        <taxon>Fungiina</taxon>
        <taxon>Poritidae</taxon>
        <taxon>Porites</taxon>
    </lineage>
</organism>
<accession>A0ABN8Q6B6</accession>
<reference evidence="2 3" key="1">
    <citation type="submission" date="2022-05" db="EMBL/GenBank/DDBJ databases">
        <authorList>
            <consortium name="Genoscope - CEA"/>
            <person name="William W."/>
        </authorList>
    </citation>
    <scope>NUCLEOTIDE SEQUENCE [LARGE SCALE GENOMIC DNA]</scope>
</reference>
<dbReference type="InterPro" id="IPR010998">
    <property type="entry name" value="Integrase_recombinase_N"/>
</dbReference>
<evidence type="ECO:0000313" key="2">
    <source>
        <dbReference type="EMBL" id="CAH3155588.1"/>
    </source>
</evidence>
<dbReference type="SUPFAM" id="SSF47823">
    <property type="entry name" value="lambda integrase-like, N-terminal domain"/>
    <property type="match status" value="1"/>
</dbReference>
<feature type="non-terminal residue" evidence="2">
    <location>
        <position position="188"/>
    </location>
</feature>
<proteinExistence type="predicted"/>